<dbReference type="RefSeq" id="WP_059743515.1">
    <property type="nucleotide sequence ID" value="NZ_LRDC01000001.1"/>
</dbReference>
<dbReference type="Proteomes" id="UP000055702">
    <property type="component" value="Unassembled WGS sequence"/>
</dbReference>
<evidence type="ECO:0000313" key="2">
    <source>
        <dbReference type="Proteomes" id="UP000055702"/>
    </source>
</evidence>
<comment type="caution">
    <text evidence="1">The sequence shown here is derived from an EMBL/GenBank/DDBJ whole genome shotgun (WGS) entry which is preliminary data.</text>
</comment>
<dbReference type="EMBL" id="LRDC01000001">
    <property type="protein sequence ID" value="KVX03077.1"/>
    <property type="molecule type" value="Genomic_DNA"/>
</dbReference>
<dbReference type="AlphaFoldDB" id="A0A106C2K3"/>
<protein>
    <submittedName>
        <fullName evidence="1">Uncharacterized protein</fullName>
    </submittedName>
</protein>
<name>A0A106C2K3_SHEFR</name>
<evidence type="ECO:0000313" key="1">
    <source>
        <dbReference type="EMBL" id="KVX03077.1"/>
    </source>
</evidence>
<proteinExistence type="predicted"/>
<organism evidence="1">
    <name type="scientific">Shewanella frigidimarina</name>
    <dbReference type="NCBI Taxonomy" id="56812"/>
    <lineage>
        <taxon>Bacteria</taxon>
        <taxon>Pseudomonadati</taxon>
        <taxon>Pseudomonadota</taxon>
        <taxon>Gammaproteobacteria</taxon>
        <taxon>Alteromonadales</taxon>
        <taxon>Shewanellaceae</taxon>
        <taxon>Shewanella</taxon>
    </lineage>
</organism>
<reference evidence="1 2" key="1">
    <citation type="submission" date="2016-01" db="EMBL/GenBank/DDBJ databases">
        <title>Draft genome of the antarctic isolate Shewanella frigidimarina Ag06-30.</title>
        <authorList>
            <person name="Parmeciano Di Noto G."/>
            <person name="Vazquez S."/>
            <person name="Mac Cormack W."/>
            <person name="Iriarte A."/>
            <person name="Quiroga C."/>
        </authorList>
    </citation>
    <scope>NUCLEOTIDE SEQUENCE [LARGE SCALE GENOMIC DNA]</scope>
    <source>
        <strain evidence="1 2">Ag06-30</strain>
    </source>
</reference>
<accession>A0A106C2K3</accession>
<gene>
    <name evidence="1" type="ORF">AWJ07_00405</name>
</gene>
<sequence>MEYESLTRKVIILFLLPKHPITTTAATLCDQLVSRGYSTNVRAIQRDLQDLLNISQCGLVVEESTRPFKWSISADWHKIQLAEMDNNTALAFSMLERIGHLCLPNVSLQQLKQTFTQANRVLKLSDGHTHWLESMSHKYSGHEITDDQLKLETAILQGIEVSAQVTRFIKHEQASLVYSKLSPYAFVDDAGEKYLVFRVGSDAKLNQWPVKYFSDIKLLDSMSITINTANLSHQGRRYRGETIQFECITHRQSSFINKLQAHQYAFTATATENDQVKINAQLINSGFFRELVWSHATSIKVLNPPSIKQYIYRQTQRLIALSE</sequence>